<keyword evidence="2" id="KW-1185">Reference proteome</keyword>
<proteinExistence type="predicted"/>
<comment type="caution">
    <text evidence="1">The sequence shown here is derived from an EMBL/GenBank/DDBJ whole genome shotgun (WGS) entry which is preliminary data.</text>
</comment>
<gene>
    <name evidence="1" type="ORF">CLIB1444_02S19152</name>
</gene>
<evidence type="ECO:0000313" key="2">
    <source>
        <dbReference type="Proteomes" id="UP001152531"/>
    </source>
</evidence>
<reference evidence="1" key="1">
    <citation type="submission" date="2022-06" db="EMBL/GenBank/DDBJ databases">
        <authorList>
            <person name="Legras J.-L."/>
            <person name="Devillers H."/>
            <person name="Grondin C."/>
        </authorList>
    </citation>
    <scope>NUCLEOTIDE SEQUENCE</scope>
    <source>
        <strain evidence="1">CLIB 1444</strain>
    </source>
</reference>
<accession>A0ACA9Y4S7</accession>
<organism evidence="1 2">
    <name type="scientific">[Candida] jaroonii</name>
    <dbReference type="NCBI Taxonomy" id="467808"/>
    <lineage>
        <taxon>Eukaryota</taxon>
        <taxon>Fungi</taxon>
        <taxon>Dikarya</taxon>
        <taxon>Ascomycota</taxon>
        <taxon>Saccharomycotina</taxon>
        <taxon>Pichiomycetes</taxon>
        <taxon>Debaryomycetaceae</taxon>
        <taxon>Yamadazyma</taxon>
    </lineage>
</organism>
<dbReference type="Proteomes" id="UP001152531">
    <property type="component" value="Unassembled WGS sequence"/>
</dbReference>
<dbReference type="EMBL" id="CALSDN010000002">
    <property type="protein sequence ID" value="CAH6719900.1"/>
    <property type="molecule type" value="Genomic_DNA"/>
</dbReference>
<sequence>MSELEKKNTVGSDSLEKSTSSDISLVGQEKSTGVLKAEILAQQWNTWYYKTILLISAFLVGYAYGLDGQTRYVYNATATNSYSHHSLLTTIGVVSGVAQAVCQIVYARLSDVFGRLELFLVSVVLYVVGTIIESQAYDVQRYAGGSVLYSVGYSGVIINLLFILSDFSPLKWRLFYSFVPAFPFIINTWISGKVTAAINTNWSWGVGMWAFIFPLACIPLVGCMIHMRILAGRTEEWREFKTKKTKYQELGLVKFLVYLFWTLDVIGLILFAAMLGCILVPLTLAGGVKSNWQNGSIIAPIVVGFVLIPVFAIWESKTEHAIAPFHLLKDRGVWAGLYISFSITLISAIEGSYLFTVLRVAVDSSIDDATIISSVASFVGTAAGFFFGLFVVYAKRLKGFIIAGTCIWLISLGILLHFRSGTDARSGIIAGLCLLGLGTTFFTYPVNVSMQSSVNHEHMAVVTALGYSFYRVGSAVGSAISGAIWTNTLYSKILKYMQDPTLAADAFSAPLTFIVTYSWGTPEREAIAHAYRDLQFVLILVALCLCIPLIACAFFLRDHRLGDVQSIEDVEKFEVNDSIMNLFKSFGGRTKAEKAAEKELEKQTQFA</sequence>
<name>A0ACA9Y4S7_9ASCO</name>
<evidence type="ECO:0000313" key="1">
    <source>
        <dbReference type="EMBL" id="CAH6719900.1"/>
    </source>
</evidence>
<protein>
    <submittedName>
        <fullName evidence="1">Siderophore iron transporter Arn1p</fullName>
    </submittedName>
</protein>